<feature type="signal peptide" evidence="11">
    <location>
        <begin position="1"/>
        <end position="20"/>
    </location>
</feature>
<dbReference type="EMBL" id="CADCVU010000133">
    <property type="protein sequence ID" value="CAA9505991.1"/>
    <property type="molecule type" value="Genomic_DNA"/>
</dbReference>
<proteinExistence type="inferred from homology"/>
<dbReference type="NCBIfam" id="TIGR02734">
    <property type="entry name" value="crtI_fam"/>
    <property type="match status" value="1"/>
</dbReference>
<evidence type="ECO:0000256" key="7">
    <source>
        <dbReference type="ARBA" id="ARBA00041900"/>
    </source>
</evidence>
<evidence type="ECO:0000256" key="9">
    <source>
        <dbReference type="ARBA" id="ARBA00048532"/>
    </source>
</evidence>
<dbReference type="InterPro" id="IPR036188">
    <property type="entry name" value="FAD/NAD-bd_sf"/>
</dbReference>
<keyword evidence="3 10" id="KW-0560">Oxidoreductase</keyword>
<evidence type="ECO:0000256" key="3">
    <source>
        <dbReference type="ARBA" id="ARBA00023002"/>
    </source>
</evidence>
<name>A0A6J4SUM9_9ACTN</name>
<evidence type="ECO:0000256" key="1">
    <source>
        <dbReference type="ARBA" id="ARBA00001974"/>
    </source>
</evidence>
<feature type="chain" id="PRO_5038359622" description="4,4'-diaponeurosporene oxygenase" evidence="11">
    <location>
        <begin position="21"/>
        <end position="507"/>
    </location>
</feature>
<gene>
    <name evidence="13" type="ORF">AVDCRST_MAG45-1602</name>
</gene>
<protein>
    <recommendedName>
        <fullName evidence="6">4,4'-diaponeurosporene oxygenase</fullName>
    </recommendedName>
    <alternativeName>
        <fullName evidence="7">4,4'-diaponeurosporene oxidase</fullName>
    </alternativeName>
    <alternativeName>
        <fullName evidence="8">Carotenoid oxidase</fullName>
    </alternativeName>
</protein>
<reference evidence="13" key="1">
    <citation type="submission" date="2020-02" db="EMBL/GenBank/DDBJ databases">
        <authorList>
            <person name="Meier V. D."/>
        </authorList>
    </citation>
    <scope>NUCLEOTIDE SEQUENCE</scope>
    <source>
        <strain evidence="13">AVDCRST_MAG45</strain>
    </source>
</reference>
<dbReference type="InterPro" id="IPR014105">
    <property type="entry name" value="Carotenoid/retinoid_OxRdtase"/>
</dbReference>
<evidence type="ECO:0000256" key="6">
    <source>
        <dbReference type="ARBA" id="ARBA00039159"/>
    </source>
</evidence>
<dbReference type="AlphaFoldDB" id="A0A6J4SUM9"/>
<evidence type="ECO:0000256" key="11">
    <source>
        <dbReference type="SAM" id="SignalP"/>
    </source>
</evidence>
<evidence type="ECO:0000256" key="8">
    <source>
        <dbReference type="ARBA" id="ARBA00042619"/>
    </source>
</evidence>
<dbReference type="GO" id="GO:0016491">
    <property type="term" value="F:oxidoreductase activity"/>
    <property type="evidence" value="ECO:0007669"/>
    <property type="project" value="UniProtKB-KW"/>
</dbReference>
<accession>A0A6J4SUM9</accession>
<dbReference type="InterPro" id="IPR002937">
    <property type="entry name" value="Amino_oxidase"/>
</dbReference>
<dbReference type="SUPFAM" id="SSF51905">
    <property type="entry name" value="FAD/NAD(P)-binding domain"/>
    <property type="match status" value="1"/>
</dbReference>
<dbReference type="Gene3D" id="3.50.50.60">
    <property type="entry name" value="FAD/NAD(P)-binding domain"/>
    <property type="match status" value="2"/>
</dbReference>
<dbReference type="PANTHER" id="PTHR43734:SF7">
    <property type="entry name" value="4,4'-DIAPONEUROSPORENE OXYGENASE"/>
    <property type="match status" value="1"/>
</dbReference>
<evidence type="ECO:0000256" key="10">
    <source>
        <dbReference type="RuleBase" id="RU362075"/>
    </source>
</evidence>
<keyword evidence="2 10" id="KW-0125">Carotenoid biosynthesis</keyword>
<dbReference type="Pfam" id="PF01593">
    <property type="entry name" value="Amino_oxidase"/>
    <property type="match status" value="1"/>
</dbReference>
<comment type="catalytic activity">
    <reaction evidence="9">
        <text>all-trans-4,4'-diaponeurosporene + 2 AH2 + 2 O2 = 4,4'-diaponeurosporenal + 2 A + 3 H2O</text>
        <dbReference type="Rhea" id="RHEA:56104"/>
        <dbReference type="ChEBI" id="CHEBI:13193"/>
        <dbReference type="ChEBI" id="CHEBI:15377"/>
        <dbReference type="ChEBI" id="CHEBI:15379"/>
        <dbReference type="ChEBI" id="CHEBI:17499"/>
        <dbReference type="ChEBI" id="CHEBI:62743"/>
        <dbReference type="ChEBI" id="CHEBI:79065"/>
    </reaction>
</comment>
<keyword evidence="11" id="KW-0732">Signal</keyword>
<dbReference type="PANTHER" id="PTHR43734">
    <property type="entry name" value="PHYTOENE DESATURASE"/>
    <property type="match status" value="1"/>
</dbReference>
<dbReference type="PRINTS" id="PR00419">
    <property type="entry name" value="ADXRDTASE"/>
</dbReference>
<comment type="similarity">
    <text evidence="5">Belongs to the carotenoid/retinoid oxidoreductase family. CrtP subfamily.</text>
</comment>
<evidence type="ECO:0000313" key="13">
    <source>
        <dbReference type="EMBL" id="CAA9505991.1"/>
    </source>
</evidence>
<evidence type="ECO:0000256" key="2">
    <source>
        <dbReference type="ARBA" id="ARBA00022746"/>
    </source>
</evidence>
<evidence type="ECO:0000259" key="12">
    <source>
        <dbReference type="Pfam" id="PF01593"/>
    </source>
</evidence>
<comment type="cofactor">
    <cofactor evidence="1">
        <name>FAD</name>
        <dbReference type="ChEBI" id="CHEBI:57692"/>
    </cofactor>
</comment>
<organism evidence="13">
    <name type="scientific">uncultured Solirubrobacterales bacterium</name>
    <dbReference type="NCBI Taxonomy" id="768556"/>
    <lineage>
        <taxon>Bacteria</taxon>
        <taxon>Bacillati</taxon>
        <taxon>Actinomycetota</taxon>
        <taxon>Thermoleophilia</taxon>
        <taxon>Solirubrobacterales</taxon>
        <taxon>environmental samples</taxon>
    </lineage>
</organism>
<evidence type="ECO:0000256" key="4">
    <source>
        <dbReference type="ARBA" id="ARBA00037901"/>
    </source>
</evidence>
<feature type="domain" description="Amine oxidase" evidence="12">
    <location>
        <begin position="11"/>
        <end position="299"/>
    </location>
</feature>
<dbReference type="GO" id="GO:0016117">
    <property type="term" value="P:carotenoid biosynthetic process"/>
    <property type="evidence" value="ECO:0007669"/>
    <property type="project" value="UniProtKB-KW"/>
</dbReference>
<evidence type="ECO:0000256" key="5">
    <source>
        <dbReference type="ARBA" id="ARBA00038194"/>
    </source>
</evidence>
<sequence>MRIVVVGAGAAGLAAAARLAALGHSVTVLERAAVAGGKCGLVERGGYRFDSGPSLLTMPWVFEELFAATGAPLAEELELVRVEPVTRYRFADGTGFDLGADLPPTLAALEEWSPGAGTDWAAFMGACASMWPASLRYLSAPPPWPPRRPTPTEPSPHPLDLLRVRPWRTLRSLARAHLRDPRLRLVAERFATYAGADPRRAPAALAAAGYVEHAFGAWHVAGGLHRLVEALARRVERLGGELRLGTGARRIVCSGGDGTPSRVRAVESDAEAIECDAVVGGVDAQALFAGLLEPGPRSRAGVERSRARRERSRVLEAERSLSGFVLMLGLRGRTPGLPHHTILFPADYDAEFDDVFTRRRPVADPTLYLSASVASDPTQAPAGGENLFVLVNAPTNGGGLDWDAHADAYEAHLLERLAARGVDVRERIEVRARRTPADLERETGAPGGAIYGAAPHGRVRGSLDRPGNAARGVGGLHLVGGTVHPGGGLPLVALGARLVAEQIGPAD</sequence>
<comment type="pathway">
    <text evidence="4">Carotenoid biosynthesis; staphyloxanthin biosynthesis; staphyloxanthin from farnesyl diphosphate: step 3/5.</text>
</comment>